<dbReference type="GO" id="GO:1904263">
    <property type="term" value="P:positive regulation of TORC1 signaling"/>
    <property type="evidence" value="ECO:0007669"/>
    <property type="project" value="TreeGrafter"/>
</dbReference>
<comment type="subcellular location">
    <subcellularLocation>
        <location evidence="2">Cytoplasm</location>
    </subcellularLocation>
    <subcellularLocation>
        <location evidence="1">Lysosome</location>
    </subcellularLocation>
</comment>
<name>A0AAN0IFB2_AMPQE</name>
<sequence length="91" mass="9419">MEGHLEHQVTEISQTPGVVGVICTDPQGLSLAARGTLKPESSGLVSGLATQAASLNLGNGEDDKPTIVVEFDTGNILIRGQQNSTLGIHKV</sequence>
<dbReference type="Pfam" id="PF16672">
    <property type="entry name" value="LAMTOR5"/>
    <property type="match status" value="1"/>
</dbReference>
<evidence type="ECO:0000256" key="4">
    <source>
        <dbReference type="ARBA" id="ARBA00022490"/>
    </source>
</evidence>
<accession>A0AAN0IFB2</accession>
<dbReference type="GO" id="GO:0043066">
    <property type="term" value="P:negative regulation of apoptotic process"/>
    <property type="evidence" value="ECO:0007669"/>
    <property type="project" value="InterPro"/>
</dbReference>
<dbReference type="EnsemblMetazoa" id="XM_003387527.3">
    <property type="protein sequence ID" value="XP_003387575.1"/>
    <property type="gene ID" value="LOC100635904"/>
</dbReference>
<dbReference type="Proteomes" id="UP000007879">
    <property type="component" value="Unassembled WGS sequence"/>
</dbReference>
<evidence type="ECO:0000256" key="2">
    <source>
        <dbReference type="ARBA" id="ARBA00004496"/>
    </source>
</evidence>
<reference evidence="7" key="2">
    <citation type="submission" date="2024-06" db="UniProtKB">
        <authorList>
            <consortium name="EnsemblMetazoa"/>
        </authorList>
    </citation>
    <scope>IDENTIFICATION</scope>
</reference>
<evidence type="ECO:0000313" key="7">
    <source>
        <dbReference type="EnsemblMetazoa" id="XP_003387575.1"/>
    </source>
</evidence>
<dbReference type="RefSeq" id="XP_003387575.1">
    <property type="nucleotide sequence ID" value="XM_003387527.3"/>
</dbReference>
<dbReference type="PRINTS" id="PR02092">
    <property type="entry name" value="HEPBVIRUSXIP"/>
</dbReference>
<dbReference type="KEGG" id="aqu:100635904"/>
<keyword evidence="5" id="KW-0458">Lysosome</keyword>
<dbReference type="Gene3D" id="3.30.450.30">
    <property type="entry name" value="Dynein light chain 2a, cytoplasmic"/>
    <property type="match status" value="1"/>
</dbReference>
<dbReference type="FunFam" id="3.30.450.30:FF:000005">
    <property type="entry name" value="Ragulator complex protein LAMTOR5 homolog"/>
    <property type="match status" value="1"/>
</dbReference>
<evidence type="ECO:0000256" key="3">
    <source>
        <dbReference type="ARBA" id="ARBA00007795"/>
    </source>
</evidence>
<dbReference type="PANTHER" id="PTHR13342:SF2">
    <property type="entry name" value="RAGULATOR COMPLEX PROTEIN LAMTOR5"/>
    <property type="match status" value="1"/>
</dbReference>
<dbReference type="InterPro" id="IPR024135">
    <property type="entry name" value="LAMTOR5"/>
</dbReference>
<evidence type="ECO:0000313" key="8">
    <source>
        <dbReference type="Proteomes" id="UP000007879"/>
    </source>
</evidence>
<protein>
    <recommendedName>
        <fullName evidence="6">Late endosomal/lysosomal adaptor and MAPK and MTOR activator 5</fullName>
    </recommendedName>
</protein>
<evidence type="ECO:0000256" key="5">
    <source>
        <dbReference type="ARBA" id="ARBA00023228"/>
    </source>
</evidence>
<organism evidence="7 8">
    <name type="scientific">Amphimedon queenslandica</name>
    <name type="common">Sponge</name>
    <dbReference type="NCBI Taxonomy" id="400682"/>
    <lineage>
        <taxon>Eukaryota</taxon>
        <taxon>Metazoa</taxon>
        <taxon>Porifera</taxon>
        <taxon>Demospongiae</taxon>
        <taxon>Heteroscleromorpha</taxon>
        <taxon>Haplosclerida</taxon>
        <taxon>Niphatidae</taxon>
        <taxon>Amphimedon</taxon>
    </lineage>
</organism>
<evidence type="ECO:0000256" key="1">
    <source>
        <dbReference type="ARBA" id="ARBA00004371"/>
    </source>
</evidence>
<dbReference type="AlphaFoldDB" id="A0AAN0IFB2"/>
<dbReference type="PANTHER" id="PTHR13342">
    <property type="entry name" value="RAGULATOR COMPLEX PROTEIN LAMTOR5"/>
    <property type="match status" value="1"/>
</dbReference>
<dbReference type="GO" id="GO:0005764">
    <property type="term" value="C:lysosome"/>
    <property type="evidence" value="ECO:0007669"/>
    <property type="project" value="UniProtKB-SubCell"/>
</dbReference>
<keyword evidence="4" id="KW-0963">Cytoplasm</keyword>
<reference evidence="8" key="1">
    <citation type="journal article" date="2010" name="Nature">
        <title>The Amphimedon queenslandica genome and the evolution of animal complexity.</title>
        <authorList>
            <person name="Srivastava M."/>
            <person name="Simakov O."/>
            <person name="Chapman J."/>
            <person name="Fahey B."/>
            <person name="Gauthier M.E."/>
            <person name="Mitros T."/>
            <person name="Richards G.S."/>
            <person name="Conaco C."/>
            <person name="Dacre M."/>
            <person name="Hellsten U."/>
            <person name="Larroux C."/>
            <person name="Putnam N.H."/>
            <person name="Stanke M."/>
            <person name="Adamska M."/>
            <person name="Darling A."/>
            <person name="Degnan S.M."/>
            <person name="Oakley T.H."/>
            <person name="Plachetzki D.C."/>
            <person name="Zhai Y."/>
            <person name="Adamski M."/>
            <person name="Calcino A."/>
            <person name="Cummins S.F."/>
            <person name="Goodstein D.M."/>
            <person name="Harris C."/>
            <person name="Jackson D.J."/>
            <person name="Leys S.P."/>
            <person name="Shu S."/>
            <person name="Woodcroft B.J."/>
            <person name="Vervoort M."/>
            <person name="Kosik K.S."/>
            <person name="Manning G."/>
            <person name="Degnan B.M."/>
            <person name="Rokhsar D.S."/>
        </authorList>
    </citation>
    <scope>NUCLEOTIDE SEQUENCE [LARGE SCALE GENOMIC DNA]</scope>
</reference>
<dbReference type="GO" id="GO:0071230">
    <property type="term" value="P:cellular response to amino acid stimulus"/>
    <property type="evidence" value="ECO:0007669"/>
    <property type="project" value="TreeGrafter"/>
</dbReference>
<comment type="similarity">
    <text evidence="3">Belongs to the LAMTOR5 family.</text>
</comment>
<proteinExistence type="inferred from homology"/>
<keyword evidence="8" id="KW-1185">Reference proteome</keyword>
<dbReference type="GO" id="GO:0005085">
    <property type="term" value="F:guanyl-nucleotide exchange factor activity"/>
    <property type="evidence" value="ECO:0007669"/>
    <property type="project" value="TreeGrafter"/>
</dbReference>
<dbReference type="GO" id="GO:0071986">
    <property type="term" value="C:Ragulator complex"/>
    <property type="evidence" value="ECO:0007669"/>
    <property type="project" value="InterPro"/>
</dbReference>
<evidence type="ECO:0000256" key="6">
    <source>
        <dbReference type="ARBA" id="ARBA00032692"/>
    </source>
</evidence>
<dbReference type="GeneID" id="100635904"/>